<evidence type="ECO:0000259" key="10">
    <source>
        <dbReference type="PROSITE" id="PS51706"/>
    </source>
</evidence>
<gene>
    <name evidence="11" type="ORF">ASZ90_007761</name>
</gene>
<organism evidence="11">
    <name type="scientific">hydrocarbon metagenome</name>
    <dbReference type="NCBI Taxonomy" id="938273"/>
    <lineage>
        <taxon>unclassified sequences</taxon>
        <taxon>metagenomes</taxon>
        <taxon>ecological metagenomes</taxon>
    </lineage>
</organism>
<keyword evidence="3" id="KW-0132">Cell division</keyword>
<keyword evidence="7" id="KW-0342">GTP-binding</keyword>
<dbReference type="InterPro" id="IPR030393">
    <property type="entry name" value="G_ENGB_dom"/>
</dbReference>
<evidence type="ECO:0000256" key="6">
    <source>
        <dbReference type="ARBA" id="ARBA00022842"/>
    </source>
</evidence>
<dbReference type="GO" id="GO:0005525">
    <property type="term" value="F:GTP binding"/>
    <property type="evidence" value="ECO:0007669"/>
    <property type="project" value="UniProtKB-KW"/>
</dbReference>
<evidence type="ECO:0000256" key="1">
    <source>
        <dbReference type="ARBA" id="ARBA00001946"/>
    </source>
</evidence>
<evidence type="ECO:0000256" key="8">
    <source>
        <dbReference type="ARBA" id="ARBA00023210"/>
    </source>
</evidence>
<dbReference type="SUPFAM" id="SSF52540">
    <property type="entry name" value="P-loop containing nucleoside triphosphate hydrolases"/>
    <property type="match status" value="1"/>
</dbReference>
<comment type="cofactor">
    <cofactor evidence="1">
        <name>Mg(2+)</name>
        <dbReference type="ChEBI" id="CHEBI:18420"/>
    </cofactor>
</comment>
<evidence type="ECO:0000256" key="3">
    <source>
        <dbReference type="ARBA" id="ARBA00022618"/>
    </source>
</evidence>
<dbReference type="InterPro" id="IPR006073">
    <property type="entry name" value="GTP-bd"/>
</dbReference>
<dbReference type="CDD" id="cd01876">
    <property type="entry name" value="YihA_EngB"/>
    <property type="match status" value="1"/>
</dbReference>
<keyword evidence="6" id="KW-0460">Magnesium</keyword>
<evidence type="ECO:0000256" key="9">
    <source>
        <dbReference type="ARBA" id="ARBA00023306"/>
    </source>
</evidence>
<evidence type="ECO:0000256" key="2">
    <source>
        <dbReference type="ARBA" id="ARBA00009638"/>
    </source>
</evidence>
<keyword evidence="8" id="KW-0717">Septation</keyword>
<dbReference type="GO" id="GO:0046872">
    <property type="term" value="F:metal ion binding"/>
    <property type="evidence" value="ECO:0007669"/>
    <property type="project" value="UniProtKB-KW"/>
</dbReference>
<comment type="similarity">
    <text evidence="2">Belongs to the TRAFAC class TrmE-Era-EngA-EngB-Septin-like GTPase superfamily. EngB GTPase family.</text>
</comment>
<dbReference type="HAMAP" id="MF_00321">
    <property type="entry name" value="GTPase_EngB"/>
    <property type="match status" value="1"/>
</dbReference>
<comment type="caution">
    <text evidence="11">The sequence shown here is derived from an EMBL/GenBank/DDBJ whole genome shotgun (WGS) entry which is preliminary data.</text>
</comment>
<evidence type="ECO:0000256" key="4">
    <source>
        <dbReference type="ARBA" id="ARBA00022723"/>
    </source>
</evidence>
<dbReference type="InterPro" id="IPR027417">
    <property type="entry name" value="P-loop_NTPase"/>
</dbReference>
<evidence type="ECO:0000313" key="11">
    <source>
        <dbReference type="EMBL" id="KUG22476.1"/>
    </source>
</evidence>
<dbReference type="PANTHER" id="PTHR11649:SF13">
    <property type="entry name" value="ENGB-TYPE G DOMAIN-CONTAINING PROTEIN"/>
    <property type="match status" value="1"/>
</dbReference>
<name>A0A0W8FNK5_9ZZZZ</name>
<proteinExistence type="inferred from homology"/>
<protein>
    <submittedName>
        <fullName evidence="11">Gtp-binding protein engb</fullName>
    </submittedName>
</protein>
<keyword evidence="4" id="KW-0479">Metal-binding</keyword>
<dbReference type="PANTHER" id="PTHR11649">
    <property type="entry name" value="MSS1/TRME-RELATED GTP-BINDING PROTEIN"/>
    <property type="match status" value="1"/>
</dbReference>
<dbReference type="Pfam" id="PF01926">
    <property type="entry name" value="MMR_HSR1"/>
    <property type="match status" value="1"/>
</dbReference>
<dbReference type="InterPro" id="IPR019987">
    <property type="entry name" value="GTP-bd_ribosome_bio_YsxC"/>
</dbReference>
<keyword evidence="9" id="KW-0131">Cell cycle</keyword>
<dbReference type="AlphaFoldDB" id="A0A0W8FNK5"/>
<dbReference type="GO" id="GO:0005829">
    <property type="term" value="C:cytosol"/>
    <property type="evidence" value="ECO:0007669"/>
    <property type="project" value="TreeGrafter"/>
</dbReference>
<sequence>MKINSAEFVKSAVWPPQYPPATLPEIAFVGRSNVGKSSLINTLVGRKNLAKTSNTPGRTQLINFFTINEKISFVDLPGYGFAKVSRSVKKDWGDMIEAYLRERQSLCLVVFILDIRRDPSEDDLSLRDWLAHYRIPYLYILTKTDKLSNNQAISRKRAIEKILGPPAEKPPILFSAKTQKGKSDIWEFLKNHLSSLPA</sequence>
<dbReference type="PROSITE" id="PS51706">
    <property type="entry name" value="G_ENGB"/>
    <property type="match status" value="1"/>
</dbReference>
<dbReference type="GO" id="GO:0000917">
    <property type="term" value="P:division septum assembly"/>
    <property type="evidence" value="ECO:0007669"/>
    <property type="project" value="UniProtKB-KW"/>
</dbReference>
<dbReference type="NCBIfam" id="TIGR03598">
    <property type="entry name" value="GTPase_YsxC"/>
    <property type="match status" value="1"/>
</dbReference>
<feature type="domain" description="EngB-type G" evidence="10">
    <location>
        <begin position="22"/>
        <end position="195"/>
    </location>
</feature>
<reference evidence="11" key="1">
    <citation type="journal article" date="2015" name="Proc. Natl. Acad. Sci. U.S.A.">
        <title>Networks of energetic and metabolic interactions define dynamics in microbial communities.</title>
        <authorList>
            <person name="Embree M."/>
            <person name="Liu J.K."/>
            <person name="Al-Bassam M.M."/>
            <person name="Zengler K."/>
        </authorList>
    </citation>
    <scope>NUCLEOTIDE SEQUENCE</scope>
</reference>
<evidence type="ECO:0000256" key="5">
    <source>
        <dbReference type="ARBA" id="ARBA00022741"/>
    </source>
</evidence>
<evidence type="ECO:0000256" key="7">
    <source>
        <dbReference type="ARBA" id="ARBA00023134"/>
    </source>
</evidence>
<dbReference type="Gene3D" id="3.40.50.300">
    <property type="entry name" value="P-loop containing nucleotide triphosphate hydrolases"/>
    <property type="match status" value="1"/>
</dbReference>
<dbReference type="FunFam" id="3.40.50.300:FF:000098">
    <property type="entry name" value="Probable GTP-binding protein EngB"/>
    <property type="match status" value="1"/>
</dbReference>
<accession>A0A0W8FNK5</accession>
<keyword evidence="5" id="KW-0547">Nucleotide-binding</keyword>
<dbReference type="EMBL" id="LNQE01000964">
    <property type="protein sequence ID" value="KUG22476.1"/>
    <property type="molecule type" value="Genomic_DNA"/>
</dbReference>